<feature type="transmembrane region" description="Helical" evidence="1">
    <location>
        <begin position="192"/>
        <end position="210"/>
    </location>
</feature>
<keyword evidence="1" id="KW-0812">Transmembrane</keyword>
<feature type="transmembrane region" description="Helical" evidence="1">
    <location>
        <begin position="25"/>
        <end position="43"/>
    </location>
</feature>
<feature type="non-terminal residue" evidence="2">
    <location>
        <position position="238"/>
    </location>
</feature>
<evidence type="ECO:0000313" key="2">
    <source>
        <dbReference type="EMBL" id="PSI00623.1"/>
    </source>
</evidence>
<reference evidence="3" key="1">
    <citation type="submission" date="2018-03" db="EMBL/GenBank/DDBJ databases">
        <title>Ecological and genomic features of two cosmopolitan and abundant freshwater picocyanobacteria.</title>
        <authorList>
            <person name="Cabello-Yeves P.J."/>
            <person name="Picazo A."/>
            <person name="Camacho A."/>
            <person name="Callieri C."/>
            <person name="Rosselli R."/>
            <person name="Roda-Garcia J."/>
            <person name="Coutinho F.H."/>
            <person name="Rodriguez-Valera F."/>
        </authorList>
    </citation>
    <scope>NUCLEOTIDE SEQUENCE [LARGE SCALE GENOMIC DNA]</scope>
    <source>
        <strain evidence="3">Tous</strain>
    </source>
</reference>
<dbReference type="AlphaFoldDB" id="A0A2P7EBM9"/>
<comment type="caution">
    <text evidence="2">The sequence shown here is derived from an EMBL/GenBank/DDBJ whole genome shotgun (WGS) entry which is preliminary data.</text>
</comment>
<gene>
    <name evidence="2" type="ORF">C7K08_12215</name>
</gene>
<dbReference type="RefSeq" id="WP_206603850.1">
    <property type="nucleotide sequence ID" value="NZ_PXVC01000095.1"/>
</dbReference>
<feature type="transmembrane region" description="Helical" evidence="1">
    <location>
        <begin position="216"/>
        <end position="237"/>
    </location>
</feature>
<feature type="transmembrane region" description="Helical" evidence="1">
    <location>
        <begin position="55"/>
        <end position="76"/>
    </location>
</feature>
<protein>
    <submittedName>
        <fullName evidence="2">Uncharacterized protein</fullName>
    </submittedName>
</protein>
<keyword evidence="3" id="KW-1185">Reference proteome</keyword>
<evidence type="ECO:0000313" key="3">
    <source>
        <dbReference type="Proteomes" id="UP000240206"/>
    </source>
</evidence>
<name>A0A2P7EBM9_9SYNE</name>
<sequence length="238" mass="26631">MFALGNLERFGANRLRKARLQRIKLLLRVFSLVALIAAAKVAVHRFGWEVIQLNPLFTTLVASTVFLLGFLLNGVLADYKESEKLPAELATGLEVLSLEIKAISIQYPDSDGYFAATEITFFAETIVEWLLNRVSTSDLLKQYYPCHRAVVKAAILLKSDPPLKARLLGEMAAILKLVNRIETIRETSFVKLVYWLAYAAIGLLCGGLILMENTRLHEAIFFIVVISLMMIFLISLIG</sequence>
<dbReference type="Proteomes" id="UP000240206">
    <property type="component" value="Unassembled WGS sequence"/>
</dbReference>
<organism evidence="2 3">
    <name type="scientific">Synechococcus lacustris str. Tous</name>
    <dbReference type="NCBI Taxonomy" id="1910958"/>
    <lineage>
        <taxon>Bacteria</taxon>
        <taxon>Bacillati</taxon>
        <taxon>Cyanobacteriota</taxon>
        <taxon>Cyanophyceae</taxon>
        <taxon>Synechococcales</taxon>
        <taxon>Synechococcaceae</taxon>
        <taxon>Synechococcus</taxon>
    </lineage>
</organism>
<dbReference type="EMBL" id="PXVC01000095">
    <property type="protein sequence ID" value="PSI00623.1"/>
    <property type="molecule type" value="Genomic_DNA"/>
</dbReference>
<evidence type="ECO:0000256" key="1">
    <source>
        <dbReference type="SAM" id="Phobius"/>
    </source>
</evidence>
<accession>A0A2P7EBM9</accession>
<keyword evidence="1" id="KW-1133">Transmembrane helix</keyword>
<keyword evidence="1" id="KW-0472">Membrane</keyword>
<proteinExistence type="predicted"/>